<gene>
    <name evidence="2" type="ORF">ENS19_00965</name>
</gene>
<feature type="domain" description="Pyridoxamine 5'-phosphate oxidase N-terminal" evidence="1">
    <location>
        <begin position="8"/>
        <end position="121"/>
    </location>
</feature>
<dbReference type="PANTHER" id="PTHR40660:SF1">
    <property type="entry name" value="5'-PHOSPHATE OXIDASE PUTATIVE DOMAIN-CONTAINING PROTEIN-RELATED"/>
    <property type="match status" value="1"/>
</dbReference>
<comment type="caution">
    <text evidence="2">The sequence shown here is derived from an EMBL/GenBank/DDBJ whole genome shotgun (WGS) entry which is preliminary data.</text>
</comment>
<reference evidence="2" key="1">
    <citation type="journal article" date="2020" name="mSystems">
        <title>Genome- and Community-Level Interaction Insights into Carbon Utilization and Element Cycling Functions of Hydrothermarchaeota in Hydrothermal Sediment.</title>
        <authorList>
            <person name="Zhou Z."/>
            <person name="Liu Y."/>
            <person name="Xu W."/>
            <person name="Pan J."/>
            <person name="Luo Z.H."/>
            <person name="Li M."/>
        </authorList>
    </citation>
    <scope>NUCLEOTIDE SEQUENCE [LARGE SCALE GENOMIC DNA]</scope>
    <source>
        <strain evidence="2">SpSt-468</strain>
    </source>
</reference>
<proteinExistence type="predicted"/>
<accession>A0A7C3IWI9</accession>
<dbReference type="AlphaFoldDB" id="A0A7C3IWI9"/>
<evidence type="ECO:0000259" key="1">
    <source>
        <dbReference type="Pfam" id="PF01243"/>
    </source>
</evidence>
<dbReference type="PANTHER" id="PTHR40660">
    <property type="entry name" value="5'-PHOSPHATE OXIDASE PUTATIVE DOMAIN-CONTAINING PROTEIN-RELATED"/>
    <property type="match status" value="1"/>
</dbReference>
<evidence type="ECO:0000313" key="2">
    <source>
        <dbReference type="EMBL" id="HFK19834.1"/>
    </source>
</evidence>
<name>A0A7C3IWI9_9CREN</name>
<dbReference type="Gene3D" id="2.30.110.10">
    <property type="entry name" value="Electron Transport, Fmn-binding Protein, Chain A"/>
    <property type="match status" value="1"/>
</dbReference>
<dbReference type="SUPFAM" id="SSF50475">
    <property type="entry name" value="FMN-binding split barrel"/>
    <property type="match status" value="1"/>
</dbReference>
<sequence length="132" mass="14746">MAALKYRRVAFATCSKDGVPNTVPLGVGRFLDDETLIVIDNYFMKTRKNIEENPRAAVSFWVSEEKEGKVITKEGYQMKGTVTVQESGPLYDQMKAEIKAIRADFPVKAIVLMKVEEIYDVKAGPDAGKRIA</sequence>
<organism evidence="2">
    <name type="scientific">Candidatus Methanomethylicus mesodigestus</name>
    <dbReference type="NCBI Taxonomy" id="1867258"/>
    <lineage>
        <taxon>Archaea</taxon>
        <taxon>Thermoproteota</taxon>
        <taxon>Methanosuratincolia</taxon>
        <taxon>Candidatus Methanomethylicales</taxon>
        <taxon>Candidatus Methanomethylicaceae</taxon>
        <taxon>Candidatus Methanomethylicus</taxon>
    </lineage>
</organism>
<protein>
    <submittedName>
        <fullName evidence="2">Flavin-nucleotide-binding protein</fullName>
    </submittedName>
</protein>
<dbReference type="EMBL" id="DSTX01000001">
    <property type="protein sequence ID" value="HFK19834.1"/>
    <property type="molecule type" value="Genomic_DNA"/>
</dbReference>
<dbReference type="InterPro" id="IPR012349">
    <property type="entry name" value="Split_barrel_FMN-bd"/>
</dbReference>
<dbReference type="Pfam" id="PF01243">
    <property type="entry name" value="PNPOx_N"/>
    <property type="match status" value="1"/>
</dbReference>
<dbReference type="InterPro" id="IPR011576">
    <property type="entry name" value="Pyridox_Oxase_N"/>
</dbReference>